<proteinExistence type="predicted"/>
<reference evidence="1 2" key="1">
    <citation type="submission" date="2018-05" db="EMBL/GenBank/DDBJ databases">
        <title>Genomic Encyclopedia of Type Strains, Phase IV (KMG-IV): sequencing the most valuable type-strain genomes for metagenomic binning, comparative biology and taxonomic classification.</title>
        <authorList>
            <person name="Goeker M."/>
        </authorList>
    </citation>
    <scope>NUCLEOTIDE SEQUENCE [LARGE SCALE GENOMIC DNA]</scope>
    <source>
        <strain evidence="1 2">DSM 6462</strain>
    </source>
</reference>
<gene>
    <name evidence="1" type="ORF">C7450_1041</name>
</gene>
<dbReference type="AlphaFoldDB" id="A0A2V3U8D5"/>
<protein>
    <submittedName>
        <fullName evidence="1">Uncharacterized protein</fullName>
    </submittedName>
</protein>
<comment type="caution">
    <text evidence="1">The sequence shown here is derived from an EMBL/GenBank/DDBJ whole genome shotgun (WGS) entry which is preliminary data.</text>
</comment>
<accession>A0A2V3U8D5</accession>
<dbReference type="Proteomes" id="UP000248021">
    <property type="component" value="Unassembled WGS sequence"/>
</dbReference>
<evidence type="ECO:0000313" key="1">
    <source>
        <dbReference type="EMBL" id="PXW59951.1"/>
    </source>
</evidence>
<sequence length="114" mass="12656">MNCLTETRSSKGSQCVRDGDCSRESLTFEAGQMCRTPDIAMLDPIAEPVSCRRCSVSATIEGSVVTLSKGERCIWAHLYLRDGALPRTLSRACPIVELLRKLEQVKNRDIVLKL</sequence>
<keyword evidence="2" id="KW-1185">Reference proteome</keyword>
<evidence type="ECO:0000313" key="2">
    <source>
        <dbReference type="Proteomes" id="UP000248021"/>
    </source>
</evidence>
<dbReference type="EMBL" id="QJJK01000004">
    <property type="protein sequence ID" value="PXW59951.1"/>
    <property type="molecule type" value="Genomic_DNA"/>
</dbReference>
<name>A0A2V3U8D5_9HYPH</name>
<organism evidence="1 2">
    <name type="scientific">Chelatococcus asaccharovorans</name>
    <dbReference type="NCBI Taxonomy" id="28210"/>
    <lineage>
        <taxon>Bacteria</taxon>
        <taxon>Pseudomonadati</taxon>
        <taxon>Pseudomonadota</taxon>
        <taxon>Alphaproteobacteria</taxon>
        <taxon>Hyphomicrobiales</taxon>
        <taxon>Chelatococcaceae</taxon>
        <taxon>Chelatococcus</taxon>
    </lineage>
</organism>